<dbReference type="Pfam" id="PF23554">
    <property type="entry name" value="TPR_DOCK"/>
    <property type="match status" value="2"/>
</dbReference>
<dbReference type="Gene3D" id="1.25.40.410">
    <property type="match status" value="1"/>
</dbReference>
<feature type="region of interest" description="Disordered" evidence="2">
    <location>
        <begin position="707"/>
        <end position="785"/>
    </location>
</feature>
<dbReference type="PROSITE" id="PS51651">
    <property type="entry name" value="DOCKER"/>
    <property type="match status" value="1"/>
</dbReference>
<evidence type="ECO:0000256" key="1">
    <source>
        <dbReference type="PROSITE-ProRule" id="PRU00984"/>
    </source>
</evidence>
<dbReference type="STRING" id="66420.A0A0N0PAQ9"/>
<accession>A0A0N0PAQ9</accession>
<dbReference type="GO" id="GO:0031267">
    <property type="term" value="F:small GTPase binding"/>
    <property type="evidence" value="ECO:0007669"/>
    <property type="project" value="TreeGrafter"/>
</dbReference>
<dbReference type="GO" id="GO:0005085">
    <property type="term" value="F:guanyl-nucleotide exchange factor activity"/>
    <property type="evidence" value="ECO:0007669"/>
    <property type="project" value="InterPro"/>
</dbReference>
<feature type="region of interest" description="Disordered" evidence="2">
    <location>
        <begin position="804"/>
        <end position="841"/>
    </location>
</feature>
<dbReference type="InterPro" id="IPR043161">
    <property type="entry name" value="DOCK_C_lobe_A"/>
</dbReference>
<dbReference type="PANTHER" id="PTHR45653:SF12">
    <property type="entry name" value="SPONGE, ISOFORM E"/>
    <property type="match status" value="1"/>
</dbReference>
<dbReference type="GO" id="GO:0007264">
    <property type="term" value="P:small GTPase-mediated signal transduction"/>
    <property type="evidence" value="ECO:0007669"/>
    <property type="project" value="InterPro"/>
</dbReference>
<protein>
    <submittedName>
        <fullName evidence="4">Dedicator of cytokinesis protein 4</fullName>
    </submittedName>
</protein>
<dbReference type="GO" id="GO:0005737">
    <property type="term" value="C:cytoplasm"/>
    <property type="evidence" value="ECO:0007669"/>
    <property type="project" value="TreeGrafter"/>
</dbReference>
<proteinExistence type="inferred from homology"/>
<dbReference type="GO" id="GO:0005886">
    <property type="term" value="C:plasma membrane"/>
    <property type="evidence" value="ECO:0007669"/>
    <property type="project" value="TreeGrafter"/>
</dbReference>
<feature type="compositionally biased region" description="Basic and acidic residues" evidence="2">
    <location>
        <begin position="831"/>
        <end position="841"/>
    </location>
</feature>
<reference evidence="4 5" key="1">
    <citation type="journal article" date="2015" name="Nat. Commun.">
        <title>Outbred genome sequencing and CRISPR/Cas9 gene editing in butterflies.</title>
        <authorList>
            <person name="Li X."/>
            <person name="Fan D."/>
            <person name="Zhang W."/>
            <person name="Liu G."/>
            <person name="Zhang L."/>
            <person name="Zhao L."/>
            <person name="Fang X."/>
            <person name="Chen L."/>
            <person name="Dong Y."/>
            <person name="Chen Y."/>
            <person name="Ding Y."/>
            <person name="Zhao R."/>
            <person name="Feng M."/>
            <person name="Zhu Y."/>
            <person name="Feng Y."/>
            <person name="Jiang X."/>
            <person name="Zhu D."/>
            <person name="Xiang H."/>
            <person name="Feng X."/>
            <person name="Li S."/>
            <person name="Wang J."/>
            <person name="Zhang G."/>
            <person name="Kronforst M.R."/>
            <person name="Wang W."/>
        </authorList>
    </citation>
    <scope>NUCLEOTIDE SEQUENCE [LARGE SCALE GENOMIC DNA]</scope>
    <source>
        <strain evidence="4">Ya'a_city_454_Px</strain>
        <tissue evidence="4">Whole body</tissue>
    </source>
</reference>
<evidence type="ECO:0000313" key="4">
    <source>
        <dbReference type="EMBL" id="KPJ05803.1"/>
    </source>
</evidence>
<evidence type="ECO:0000259" key="3">
    <source>
        <dbReference type="PROSITE" id="PS51651"/>
    </source>
</evidence>
<dbReference type="EMBL" id="KQ458568">
    <property type="protein sequence ID" value="KPJ05803.1"/>
    <property type="molecule type" value="Genomic_DNA"/>
</dbReference>
<dbReference type="AlphaFoldDB" id="A0A0N0PAQ9"/>
<dbReference type="InterPro" id="IPR026791">
    <property type="entry name" value="DOCK"/>
</dbReference>
<keyword evidence="5" id="KW-1185">Reference proteome</keyword>
<organism evidence="4 5">
    <name type="scientific">Papilio xuthus</name>
    <name type="common">Asian swallowtail butterfly</name>
    <dbReference type="NCBI Taxonomy" id="66420"/>
    <lineage>
        <taxon>Eukaryota</taxon>
        <taxon>Metazoa</taxon>
        <taxon>Ecdysozoa</taxon>
        <taxon>Arthropoda</taxon>
        <taxon>Hexapoda</taxon>
        <taxon>Insecta</taxon>
        <taxon>Pterygota</taxon>
        <taxon>Neoptera</taxon>
        <taxon>Endopterygota</taxon>
        <taxon>Lepidoptera</taxon>
        <taxon>Glossata</taxon>
        <taxon>Ditrysia</taxon>
        <taxon>Papilionoidea</taxon>
        <taxon>Papilionidae</taxon>
        <taxon>Papilioninae</taxon>
        <taxon>Papilio</taxon>
    </lineage>
</organism>
<dbReference type="FunFam" id="1.25.40.410:FF:000003">
    <property type="entry name" value="Dedicator of cytokinesis protein 4"/>
    <property type="match status" value="1"/>
</dbReference>
<comment type="similarity">
    <text evidence="1">Belongs to the DOCK family.</text>
</comment>
<dbReference type="InterPro" id="IPR027357">
    <property type="entry name" value="DOCKER_dom"/>
</dbReference>
<dbReference type="InterPro" id="IPR056372">
    <property type="entry name" value="TPR_DOCK"/>
</dbReference>
<gene>
    <name evidence="4" type="ORF">RR46_00643</name>
</gene>
<dbReference type="PANTHER" id="PTHR45653">
    <property type="entry name" value="DEDICATOR OF CYTOKINESIS"/>
    <property type="match status" value="1"/>
</dbReference>
<evidence type="ECO:0000313" key="5">
    <source>
        <dbReference type="Proteomes" id="UP000053268"/>
    </source>
</evidence>
<name>A0A0N0PAQ9_PAPXU</name>
<feature type="domain" description="DOCKER" evidence="3">
    <location>
        <begin position="554"/>
        <end position="841"/>
    </location>
</feature>
<evidence type="ECO:0000256" key="2">
    <source>
        <dbReference type="SAM" id="MobiDB-lite"/>
    </source>
</evidence>
<dbReference type="Proteomes" id="UP000053268">
    <property type="component" value="Unassembled WGS sequence"/>
</dbReference>
<sequence>MSFISDMWRGLLSSVQHCAEWAAGAEGQEPIRKCLRSLGAVFRLAVRSRRLFARATGGQYEDSFRRDVRAALHALKALAQHPHREHLAPAQLCLRCFAGGQYEDSFRRDVRAALHALKALAQHPHREHLAPAQVALMTSWASVAKEVASALGAVEAARVTSAMLDAAAGNAPPALAKARLLAAQDILKGPLGQDPEARNIVLTTACHHLRVHLARRDELSQCADMLGELVTLLWKKEDPDLVEDELDPDVDVLCLNTLDVLVETVLHLIGGNSPVLGSMVAGLLGTMELLRPAHYQRLWSHLAPHPHDRKPLKDFLMRAFLVFRHLIEQDVFPSDWMMLRVQSCKVLLSALQDLAKPLLERFMGDEPPQFDTQLWSGYLELGVALVTCRALQWERCAGRGPDRPRMRAAAGLQVLAVWSRLGPAQLHLIGVAVGALLEVTLVGALRRAALGALVALMAAERAATGGARRTEAALVDKLDSLVADNKADDHYRRLFDTVLMERVSTEGWREAGAAFVGCVTRLLERLLDYRAVMQGAEHRDKRMAATVNLLNFYKNEIDRKEMYLRYVYKLHDLHIASDNFVEAGCTLLLYAETLSWDSDQIGVDPEHPEVPEWKRKEALYNQVLEYFDRGKCWEKGLPLLRELGALHEAQCDYARLAHVLRRHAAFLDAALQQLRPEPEYFRVGFYGKGCPLFVRYTLDDCEQQSGVMSSSLPAQDNRESVDSGAMAHSAPPLPCRPKSGDPRSPTRPPLDNYRDSMDEEVETRRHSRASWSEPGDAPPLPPRVSDLDLTVESLRYEEIISMMSEPLRVEEEETPPPIPPKGLGHLSSFDSGHHENGESHC</sequence>